<keyword evidence="3" id="KW-1185">Reference proteome</keyword>
<dbReference type="Gene3D" id="1.10.150.20">
    <property type="entry name" value="5' to 3' exonuclease, C-terminal subdomain"/>
    <property type="match status" value="1"/>
</dbReference>
<dbReference type="InterPro" id="IPR007077">
    <property type="entry name" value="TfoX_C"/>
</dbReference>
<protein>
    <submittedName>
        <fullName evidence="2">Competence protein TfoX</fullName>
    </submittedName>
</protein>
<evidence type="ECO:0000313" key="2">
    <source>
        <dbReference type="EMBL" id="QOL79972.1"/>
    </source>
</evidence>
<dbReference type="EMBL" id="CP045201">
    <property type="protein sequence ID" value="QOL79972.1"/>
    <property type="molecule type" value="Genomic_DNA"/>
</dbReference>
<sequence>MSAIRSIRNLGPKTEETFTRAGITSAEDLREIGADAAYLRAMLTGMRPHFIGYYALVLGLQGRPWNDCSTAEKSALRLRFDALCAQARHQTLARTSAGLPQELAAFLDQIGVRQGMAQGTAPRT</sequence>
<gene>
    <name evidence="2" type="ORF">F3W81_03520</name>
</gene>
<proteinExistence type="predicted"/>
<dbReference type="RefSeq" id="WP_193082287.1">
    <property type="nucleotide sequence ID" value="NZ_CP045201.1"/>
</dbReference>
<reference evidence="2 3" key="1">
    <citation type="submission" date="2019-10" db="EMBL/GenBank/DDBJ databases">
        <title>Pseudopuniceibacterium sp. HQ09 islated from Antarctica.</title>
        <authorList>
            <person name="Liao L."/>
            <person name="Su S."/>
            <person name="Chen B."/>
            <person name="Yu Y."/>
        </authorList>
    </citation>
    <scope>NUCLEOTIDE SEQUENCE [LARGE SCALE GENOMIC DNA]</scope>
    <source>
        <strain evidence="2 3">HQ09</strain>
    </source>
</reference>
<evidence type="ECO:0000313" key="3">
    <source>
        <dbReference type="Proteomes" id="UP000594118"/>
    </source>
</evidence>
<feature type="domain" description="TfoX C-terminal" evidence="1">
    <location>
        <begin position="3"/>
        <end position="77"/>
    </location>
</feature>
<evidence type="ECO:0000259" key="1">
    <source>
        <dbReference type="Pfam" id="PF04994"/>
    </source>
</evidence>
<dbReference type="KEGG" id="pshq:F3W81_03520"/>
<dbReference type="Pfam" id="PF04994">
    <property type="entry name" value="TfoX_C"/>
    <property type="match status" value="1"/>
</dbReference>
<organism evidence="2 3">
    <name type="scientific">Pseudooceanicola spongiae</name>
    <dbReference type="NCBI Taxonomy" id="2613965"/>
    <lineage>
        <taxon>Bacteria</taxon>
        <taxon>Pseudomonadati</taxon>
        <taxon>Pseudomonadota</taxon>
        <taxon>Alphaproteobacteria</taxon>
        <taxon>Rhodobacterales</taxon>
        <taxon>Paracoccaceae</taxon>
        <taxon>Pseudooceanicola</taxon>
    </lineage>
</organism>
<dbReference type="Proteomes" id="UP000594118">
    <property type="component" value="Chromosome"/>
</dbReference>
<name>A0A7L9WJ40_9RHOB</name>
<accession>A0A7L9WJ40</accession>
<dbReference type="AlphaFoldDB" id="A0A7L9WJ40"/>